<keyword evidence="2" id="KW-1185">Reference proteome</keyword>
<sequence>DRLNDDSTDNEGSNNESEGFTCGALCGTARDRCCSVRRWKDRVPIVKWLPKYSLLDLHGDFVAGMTVALTVIPQGLALADLAKLPIEYGLYTAFMGGFMYAIFGSCKDLTIGPTAIMSIMTAEYVKHGGPTYAVILTFLSGIIQILMGVLNLGFIVEFISGPVISGFTSAAAITIAGTQLESLFGMKFEGELFYEIVYQFFTHLHTVKLADSLLGVSSVILLLVVRHFKDCKFSQDSSLPPRVRKVIETAWWTIATARNAIVVLACAILASCLLNIGMEPFDLTKEVQGGLPSFRVPDFSANFNGTNSTTIHKDFFDIVQELGSGIPIIALLSILESVAIAKAFAKGKTLDSTQEMMAIGICNLMGSFVSAYPGTGSFSRTAINNNSGVRTPMGGVFTGAIVIMALVFMAPYFKFIPKASLAAIIITAVIFMIHYQDVPGMWRTNKIDLFPFTATFLVSFVLGLEYGIIAGVVISLALLMYEHARPRIRISHKTTLSGVPYVLVSPDRSVLYPSSMYTSSKITKALPEAQEGTPRFVVYDGAHIGSADYTTAVAFKSLSDNFSKQQATLIYVNLKPSVADAIKGALPTDFHHCKSEKELDALIAACMLQWKGVVNEVVRDQLSASGDAWTGQGRNSSSANDP</sequence>
<evidence type="ECO:0000313" key="1">
    <source>
        <dbReference type="EMBL" id="KAG0413368.1"/>
    </source>
</evidence>
<protein>
    <submittedName>
        <fullName evidence="1">Uncharacterized protein</fullName>
    </submittedName>
</protein>
<organism evidence="1 2">
    <name type="scientific">Ixodes persulcatus</name>
    <name type="common">Taiga tick</name>
    <dbReference type="NCBI Taxonomy" id="34615"/>
    <lineage>
        <taxon>Eukaryota</taxon>
        <taxon>Metazoa</taxon>
        <taxon>Ecdysozoa</taxon>
        <taxon>Arthropoda</taxon>
        <taxon>Chelicerata</taxon>
        <taxon>Arachnida</taxon>
        <taxon>Acari</taxon>
        <taxon>Parasitiformes</taxon>
        <taxon>Ixodida</taxon>
        <taxon>Ixodoidea</taxon>
        <taxon>Ixodidae</taxon>
        <taxon>Ixodinae</taxon>
        <taxon>Ixodes</taxon>
    </lineage>
</organism>
<reference evidence="1 2" key="1">
    <citation type="journal article" date="2020" name="Cell">
        <title>Large-Scale Comparative Analyses of Tick Genomes Elucidate Their Genetic Diversity and Vector Capacities.</title>
        <authorList>
            <consortium name="Tick Genome and Microbiome Consortium (TIGMIC)"/>
            <person name="Jia N."/>
            <person name="Wang J."/>
            <person name="Shi W."/>
            <person name="Du L."/>
            <person name="Sun Y."/>
            <person name="Zhan W."/>
            <person name="Jiang J.F."/>
            <person name="Wang Q."/>
            <person name="Zhang B."/>
            <person name="Ji P."/>
            <person name="Bell-Sakyi L."/>
            <person name="Cui X.M."/>
            <person name="Yuan T.T."/>
            <person name="Jiang B.G."/>
            <person name="Yang W.F."/>
            <person name="Lam T.T."/>
            <person name="Chang Q.C."/>
            <person name="Ding S.J."/>
            <person name="Wang X.J."/>
            <person name="Zhu J.G."/>
            <person name="Ruan X.D."/>
            <person name="Zhao L."/>
            <person name="Wei J.T."/>
            <person name="Ye R.Z."/>
            <person name="Que T.C."/>
            <person name="Du C.H."/>
            <person name="Zhou Y.H."/>
            <person name="Cheng J.X."/>
            <person name="Dai P.F."/>
            <person name="Guo W.B."/>
            <person name="Han X.H."/>
            <person name="Huang E.J."/>
            <person name="Li L.F."/>
            <person name="Wei W."/>
            <person name="Gao Y.C."/>
            <person name="Liu J.Z."/>
            <person name="Shao H.Z."/>
            <person name="Wang X."/>
            <person name="Wang C.C."/>
            <person name="Yang T.C."/>
            <person name="Huo Q.B."/>
            <person name="Li W."/>
            <person name="Chen H.Y."/>
            <person name="Chen S.E."/>
            <person name="Zhou L.G."/>
            <person name="Ni X.B."/>
            <person name="Tian J.H."/>
            <person name="Sheng Y."/>
            <person name="Liu T."/>
            <person name="Pan Y.S."/>
            <person name="Xia L.Y."/>
            <person name="Li J."/>
            <person name="Zhao F."/>
            <person name="Cao W.C."/>
        </authorList>
    </citation>
    <scope>NUCLEOTIDE SEQUENCE [LARGE SCALE GENOMIC DNA]</scope>
    <source>
        <strain evidence="1">Iper-2018</strain>
    </source>
</reference>
<evidence type="ECO:0000313" key="2">
    <source>
        <dbReference type="Proteomes" id="UP000805193"/>
    </source>
</evidence>
<gene>
    <name evidence="1" type="ORF">HPB47_009486</name>
</gene>
<comment type="caution">
    <text evidence="1">The sequence shown here is derived from an EMBL/GenBank/DDBJ whole genome shotgun (WGS) entry which is preliminary data.</text>
</comment>
<feature type="non-terminal residue" evidence="1">
    <location>
        <position position="1"/>
    </location>
</feature>
<dbReference type="EMBL" id="JABSTQ010011268">
    <property type="protein sequence ID" value="KAG0413368.1"/>
    <property type="molecule type" value="Genomic_DNA"/>
</dbReference>
<accession>A0AC60P1Q6</accession>
<proteinExistence type="predicted"/>
<name>A0AC60P1Q6_IXOPE</name>
<dbReference type="Proteomes" id="UP000805193">
    <property type="component" value="Unassembled WGS sequence"/>
</dbReference>